<protein>
    <submittedName>
        <fullName evidence="2">Uncharacterized protein</fullName>
    </submittedName>
</protein>
<evidence type="ECO:0000256" key="1">
    <source>
        <dbReference type="SAM" id="Coils"/>
    </source>
</evidence>
<evidence type="ECO:0000313" key="3">
    <source>
        <dbReference type="Proteomes" id="UP000192273"/>
    </source>
</evidence>
<name>A0A1V0RND3_9RHOB</name>
<dbReference type="RefSeq" id="WP_081507116.1">
    <property type="nucleotide sequence ID" value="NZ_CP020474.1"/>
</dbReference>
<proteinExistence type="predicted"/>
<dbReference type="AlphaFoldDB" id="A0A1V0RND3"/>
<dbReference type="EMBL" id="CP020474">
    <property type="protein sequence ID" value="ARE83298.1"/>
    <property type="molecule type" value="Genomic_DNA"/>
</dbReference>
<accession>A0A1V0RND3</accession>
<dbReference type="OrthoDB" id="7746089at2"/>
<organism evidence="2 3">
    <name type="scientific">Roseovarius mucosus</name>
    <dbReference type="NCBI Taxonomy" id="215743"/>
    <lineage>
        <taxon>Bacteria</taxon>
        <taxon>Pseudomonadati</taxon>
        <taxon>Pseudomonadota</taxon>
        <taxon>Alphaproteobacteria</taxon>
        <taxon>Rhodobacterales</taxon>
        <taxon>Roseobacteraceae</taxon>
        <taxon>Roseovarius</taxon>
    </lineage>
</organism>
<evidence type="ECO:0000313" key="2">
    <source>
        <dbReference type="EMBL" id="ARE83298.1"/>
    </source>
</evidence>
<gene>
    <name evidence="2" type="ORF">ROSMUCSMR3_01821</name>
</gene>
<reference evidence="2 3" key="1">
    <citation type="submission" date="2017-03" db="EMBL/GenBank/DDBJ databases">
        <title>Genome Sequence of Roseovarius mucosus strain SMR3 Isolated from a culture of the Diatom Skeletonema marinoi.</title>
        <authorList>
            <person name="Topel M."/>
            <person name="Pinder M."/>
            <person name="Johansson O.N."/>
            <person name="Kourtchenko O."/>
            <person name="Godhe A."/>
            <person name="Clarke A.K."/>
        </authorList>
    </citation>
    <scope>NUCLEOTIDE SEQUENCE [LARGE SCALE GENOMIC DNA]</scope>
    <source>
        <strain evidence="2 3">SMR3</strain>
    </source>
</reference>
<dbReference type="Proteomes" id="UP000192273">
    <property type="component" value="Chromosome"/>
</dbReference>
<sequence length="71" mass="7945">MTDPEDDIARGMAALRAQNRLLLEQVEALRGTLAAREDEITRLSARLLELEALRASPEPSGLLARLHARRR</sequence>
<feature type="coiled-coil region" evidence="1">
    <location>
        <begin position="12"/>
        <end position="53"/>
    </location>
</feature>
<dbReference type="KEGG" id="rmm:ROSMUCSMR3_01821"/>
<keyword evidence="3" id="KW-1185">Reference proteome</keyword>
<keyword evidence="1" id="KW-0175">Coiled coil</keyword>